<sequence length="107" mass="12354">MRRGRLRRSQHAADEVAQDFVQYSLADYARRRRGARGWLDLQPAYAFALATHAADWPRGNGDTDSELAEHWEQARGGSRLRWEQVRDLVEDAWLALDRMPVAAVHVR</sequence>
<name>A0A0R0C679_9GAMM</name>
<dbReference type="RefSeq" id="WP_057629878.1">
    <property type="nucleotide sequence ID" value="NZ_LDJJ01000061.1"/>
</dbReference>
<keyword evidence="2" id="KW-1185">Reference proteome</keyword>
<organism evidence="1 2">
    <name type="scientific">Stenotrophomonas terrae</name>
    <dbReference type="NCBI Taxonomy" id="405446"/>
    <lineage>
        <taxon>Bacteria</taxon>
        <taxon>Pseudomonadati</taxon>
        <taxon>Pseudomonadota</taxon>
        <taxon>Gammaproteobacteria</taxon>
        <taxon>Lysobacterales</taxon>
        <taxon>Lysobacteraceae</taxon>
        <taxon>Stenotrophomonas</taxon>
    </lineage>
</organism>
<protein>
    <submittedName>
        <fullName evidence="1">Uncharacterized protein</fullName>
    </submittedName>
</protein>
<dbReference type="OrthoDB" id="6038836at2"/>
<comment type="caution">
    <text evidence="1">The sequence shown here is derived from an EMBL/GenBank/DDBJ whole genome shotgun (WGS) entry which is preliminary data.</text>
</comment>
<gene>
    <name evidence="1" type="ORF">ABB27_16235</name>
</gene>
<evidence type="ECO:0000313" key="1">
    <source>
        <dbReference type="EMBL" id="KRG64630.1"/>
    </source>
</evidence>
<accession>A0A0R0C679</accession>
<proteinExistence type="predicted"/>
<evidence type="ECO:0000313" key="2">
    <source>
        <dbReference type="Proteomes" id="UP000051863"/>
    </source>
</evidence>
<dbReference type="EMBL" id="LDJJ01000061">
    <property type="protein sequence ID" value="KRG64630.1"/>
    <property type="molecule type" value="Genomic_DNA"/>
</dbReference>
<reference evidence="1 2" key="1">
    <citation type="submission" date="2015-05" db="EMBL/GenBank/DDBJ databases">
        <title>Genome sequencing and analysis of members of genus Stenotrophomonas.</title>
        <authorList>
            <person name="Patil P.P."/>
            <person name="Midha S."/>
            <person name="Patil P.B."/>
        </authorList>
    </citation>
    <scope>NUCLEOTIDE SEQUENCE [LARGE SCALE GENOMIC DNA]</scope>
    <source>
        <strain evidence="1 2">DSM 18941</strain>
    </source>
</reference>
<dbReference type="PATRIC" id="fig|405446.3.peg.3122"/>
<dbReference type="Proteomes" id="UP000051863">
    <property type="component" value="Unassembled WGS sequence"/>
</dbReference>
<dbReference type="AlphaFoldDB" id="A0A0R0C679"/>